<dbReference type="PANTHER" id="PTHR39560:SF1">
    <property type="entry name" value="PROTEIN ADENYLYLTRANSFERASE FIC-RELATED"/>
    <property type="match status" value="1"/>
</dbReference>
<feature type="domain" description="Fido" evidence="8">
    <location>
        <begin position="42"/>
        <end position="167"/>
    </location>
</feature>
<dbReference type="EMBL" id="CACRUM010000082">
    <property type="protein sequence ID" value="VYU63041.1"/>
    <property type="molecule type" value="Genomic_DNA"/>
</dbReference>
<proteinExistence type="predicted"/>
<keyword evidence="3" id="KW-0547">Nucleotide-binding</keyword>
<keyword evidence="1 9" id="KW-0808">Transferase</keyword>
<dbReference type="GO" id="GO:0005524">
    <property type="term" value="F:ATP binding"/>
    <property type="evidence" value="ECO:0007669"/>
    <property type="project" value="UniProtKB-KW"/>
</dbReference>
<evidence type="ECO:0000256" key="7">
    <source>
        <dbReference type="ARBA" id="ARBA00048696"/>
    </source>
</evidence>
<dbReference type="PANTHER" id="PTHR39560">
    <property type="entry name" value="PROTEIN ADENYLYLTRANSFERASE FIC-RELATED"/>
    <property type="match status" value="1"/>
</dbReference>
<dbReference type="GO" id="GO:0070733">
    <property type="term" value="F:AMPylase activity"/>
    <property type="evidence" value="ECO:0007669"/>
    <property type="project" value="UniProtKB-EC"/>
</dbReference>
<accession>A0A6N3GGK5</accession>
<evidence type="ECO:0000256" key="4">
    <source>
        <dbReference type="ARBA" id="ARBA00022840"/>
    </source>
</evidence>
<comment type="catalytic activity">
    <reaction evidence="7">
        <text>L-tyrosyl-[protein] + ATP = O-(5'-adenylyl)-L-tyrosyl-[protein] + diphosphate</text>
        <dbReference type="Rhea" id="RHEA:54288"/>
        <dbReference type="Rhea" id="RHEA-COMP:10136"/>
        <dbReference type="Rhea" id="RHEA-COMP:13846"/>
        <dbReference type="ChEBI" id="CHEBI:30616"/>
        <dbReference type="ChEBI" id="CHEBI:33019"/>
        <dbReference type="ChEBI" id="CHEBI:46858"/>
        <dbReference type="ChEBI" id="CHEBI:83624"/>
        <dbReference type="EC" id="2.7.7.108"/>
    </reaction>
</comment>
<name>A0A6N3GGK5_9FIRM</name>
<dbReference type="AlphaFoldDB" id="A0A6N3GGK5"/>
<protein>
    <recommendedName>
        <fullName evidence="5">protein adenylyltransferase</fullName>
        <ecNumber evidence="5">2.7.7.108</ecNumber>
    </recommendedName>
</protein>
<dbReference type="Pfam" id="PF02661">
    <property type="entry name" value="Fic"/>
    <property type="match status" value="1"/>
</dbReference>
<dbReference type="PROSITE" id="PS51459">
    <property type="entry name" value="FIDO"/>
    <property type="match status" value="1"/>
</dbReference>
<dbReference type="NCBIfam" id="NF046029">
    <property type="entry name" value="ProtAdlyltaseNmFic"/>
    <property type="match status" value="1"/>
</dbReference>
<dbReference type="EC" id="2.7.7.108" evidence="5"/>
<evidence type="ECO:0000256" key="6">
    <source>
        <dbReference type="ARBA" id="ARBA00047939"/>
    </source>
</evidence>
<evidence type="ECO:0000256" key="2">
    <source>
        <dbReference type="ARBA" id="ARBA00022695"/>
    </source>
</evidence>
<evidence type="ECO:0000259" key="8">
    <source>
        <dbReference type="PROSITE" id="PS51459"/>
    </source>
</evidence>
<gene>
    <name evidence="9" type="ORF">RILFYP67_02675</name>
</gene>
<dbReference type="RefSeq" id="WP_422046959.1">
    <property type="nucleotide sequence ID" value="NZ_CACRUM010000082.1"/>
</dbReference>
<evidence type="ECO:0000256" key="3">
    <source>
        <dbReference type="ARBA" id="ARBA00022741"/>
    </source>
</evidence>
<reference evidence="9" key="1">
    <citation type="submission" date="2019-11" db="EMBL/GenBank/DDBJ databases">
        <authorList>
            <person name="Feng L."/>
        </authorList>
    </citation>
    <scope>NUCLEOTIDE SEQUENCE</scope>
    <source>
        <strain evidence="9">RintestinalisLFYP67</strain>
    </source>
</reference>
<evidence type="ECO:0000256" key="5">
    <source>
        <dbReference type="ARBA" id="ARBA00034531"/>
    </source>
</evidence>
<sequence length="201" mass="23800">MALENKFGIKNSAELARKEERISKKRAVELFENGMLEKLEAGKFQTLCEIHKYLFDDIYDFAGKIRTVNLSKGNFRFAPLMYLETAIKNVDKMPQNTFDEIVEKYVEMNIVHPFREGNGRSMRIWLDMMLKKQIGQVVDWSKIEKEDYLMAMERSPIKDIEIKYILNAALTDQINDREIYMKGIDHSYYYEGYVTYKTEEL</sequence>
<evidence type="ECO:0000256" key="1">
    <source>
        <dbReference type="ARBA" id="ARBA00022679"/>
    </source>
</evidence>
<dbReference type="Gene3D" id="1.10.3290.10">
    <property type="entry name" value="Fido-like domain"/>
    <property type="match status" value="1"/>
</dbReference>
<dbReference type="GO" id="GO:0051302">
    <property type="term" value="P:regulation of cell division"/>
    <property type="evidence" value="ECO:0007669"/>
    <property type="project" value="TreeGrafter"/>
</dbReference>
<evidence type="ECO:0000313" key="9">
    <source>
        <dbReference type="EMBL" id="VYU63041.1"/>
    </source>
</evidence>
<dbReference type="InterPro" id="IPR036597">
    <property type="entry name" value="Fido-like_dom_sf"/>
</dbReference>
<dbReference type="SUPFAM" id="SSF140931">
    <property type="entry name" value="Fic-like"/>
    <property type="match status" value="1"/>
</dbReference>
<keyword evidence="4" id="KW-0067">ATP-binding</keyword>
<comment type="catalytic activity">
    <reaction evidence="6">
        <text>L-threonyl-[protein] + ATP = 3-O-(5'-adenylyl)-L-threonyl-[protein] + diphosphate</text>
        <dbReference type="Rhea" id="RHEA:54292"/>
        <dbReference type="Rhea" id="RHEA-COMP:11060"/>
        <dbReference type="Rhea" id="RHEA-COMP:13847"/>
        <dbReference type="ChEBI" id="CHEBI:30013"/>
        <dbReference type="ChEBI" id="CHEBI:30616"/>
        <dbReference type="ChEBI" id="CHEBI:33019"/>
        <dbReference type="ChEBI" id="CHEBI:138113"/>
        <dbReference type="EC" id="2.7.7.108"/>
    </reaction>
</comment>
<organism evidence="9">
    <name type="scientific">Roseburia intestinalis</name>
    <dbReference type="NCBI Taxonomy" id="166486"/>
    <lineage>
        <taxon>Bacteria</taxon>
        <taxon>Bacillati</taxon>
        <taxon>Bacillota</taxon>
        <taxon>Clostridia</taxon>
        <taxon>Lachnospirales</taxon>
        <taxon>Lachnospiraceae</taxon>
        <taxon>Roseburia</taxon>
    </lineage>
</organism>
<keyword evidence="2 9" id="KW-0548">Nucleotidyltransferase</keyword>
<dbReference type="InterPro" id="IPR003812">
    <property type="entry name" value="Fido"/>
</dbReference>